<dbReference type="EMBL" id="SMGG01000005">
    <property type="protein sequence ID" value="TCK60055.1"/>
    <property type="molecule type" value="Genomic_DNA"/>
</dbReference>
<reference evidence="3 4" key="1">
    <citation type="submission" date="2019-03" db="EMBL/GenBank/DDBJ databases">
        <title>Genomic Encyclopedia of Type Strains, Phase IV (KMG-IV): sequencing the most valuable type-strain genomes for metagenomic binning, comparative biology and taxonomic classification.</title>
        <authorList>
            <person name="Goeker M."/>
        </authorList>
    </citation>
    <scope>NUCLEOTIDE SEQUENCE [LARGE SCALE GENOMIC DNA]</scope>
    <source>
        <strain evidence="3 4">DSM 24984</strain>
    </source>
</reference>
<dbReference type="InterPro" id="IPR000792">
    <property type="entry name" value="Tscrpt_reg_LuxR_C"/>
</dbReference>
<dbReference type="RefSeq" id="WP_165871290.1">
    <property type="nucleotide sequence ID" value="NZ_JAJUHT010000009.1"/>
</dbReference>
<evidence type="ECO:0000259" key="2">
    <source>
        <dbReference type="PROSITE" id="PS50043"/>
    </source>
</evidence>
<evidence type="ECO:0000256" key="1">
    <source>
        <dbReference type="ARBA" id="ARBA00023125"/>
    </source>
</evidence>
<dbReference type="GO" id="GO:0006355">
    <property type="term" value="P:regulation of DNA-templated transcription"/>
    <property type="evidence" value="ECO:0007669"/>
    <property type="project" value="InterPro"/>
</dbReference>
<sequence length="191" mass="21136">MIIAVSCDRNFCKTVAGIFGEENTVSVGLLSSLNNRHNVEETDVAILDLAYLTPTDIRDINCGVAILSPTPKYEEALRLLKMGAKAYGNRWMHPDNLTQMVDAVRQGQIWLPPDIINKLITTLPADSTPLNLTQELSEREEEVVKLVALGKSNQEIADSLNITVRTVKAHLTSIFAKTGLRDRLALALHFK</sequence>
<gene>
    <name evidence="3" type="ORF">C8D98_2229</name>
</gene>
<keyword evidence="4" id="KW-1185">Reference proteome</keyword>
<evidence type="ECO:0000313" key="3">
    <source>
        <dbReference type="EMBL" id="TCK60055.1"/>
    </source>
</evidence>
<accession>A0A4R1K714</accession>
<dbReference type="Pfam" id="PF00196">
    <property type="entry name" value="GerE"/>
    <property type="match status" value="1"/>
</dbReference>
<dbReference type="SMART" id="SM00421">
    <property type="entry name" value="HTH_LUXR"/>
    <property type="match status" value="1"/>
</dbReference>
<dbReference type="InterPro" id="IPR039420">
    <property type="entry name" value="WalR-like"/>
</dbReference>
<evidence type="ECO:0000313" key="4">
    <source>
        <dbReference type="Proteomes" id="UP000294614"/>
    </source>
</evidence>
<comment type="caution">
    <text evidence="3">The sequence shown here is derived from an EMBL/GenBank/DDBJ whole genome shotgun (WGS) entry which is preliminary data.</text>
</comment>
<dbReference type="PANTHER" id="PTHR43214:SF43">
    <property type="entry name" value="TWO-COMPONENT RESPONSE REGULATOR"/>
    <property type="match status" value="1"/>
</dbReference>
<dbReference type="AlphaFoldDB" id="A0A4R1K714"/>
<feature type="domain" description="HTH luxR-type" evidence="2">
    <location>
        <begin position="129"/>
        <end position="191"/>
    </location>
</feature>
<organism evidence="3 4">
    <name type="scientific">Seleniivibrio woodruffii</name>
    <dbReference type="NCBI Taxonomy" id="1078050"/>
    <lineage>
        <taxon>Bacteria</taxon>
        <taxon>Pseudomonadati</taxon>
        <taxon>Deferribacterota</taxon>
        <taxon>Deferribacteres</taxon>
        <taxon>Deferribacterales</taxon>
        <taxon>Geovibrionaceae</taxon>
        <taxon>Seleniivibrio</taxon>
    </lineage>
</organism>
<dbReference type="CDD" id="cd06170">
    <property type="entry name" value="LuxR_C_like"/>
    <property type="match status" value="1"/>
</dbReference>
<keyword evidence="1 3" id="KW-0238">DNA-binding</keyword>
<proteinExistence type="predicted"/>
<protein>
    <submittedName>
        <fullName evidence="3">DNA-binding NarL/FixJ family response regulator</fullName>
    </submittedName>
</protein>
<dbReference type="Proteomes" id="UP000294614">
    <property type="component" value="Unassembled WGS sequence"/>
</dbReference>
<dbReference type="PANTHER" id="PTHR43214">
    <property type="entry name" value="TWO-COMPONENT RESPONSE REGULATOR"/>
    <property type="match status" value="1"/>
</dbReference>
<name>A0A4R1K714_9BACT</name>
<dbReference type="PROSITE" id="PS50043">
    <property type="entry name" value="HTH_LUXR_2"/>
    <property type="match status" value="1"/>
</dbReference>
<dbReference type="InterPro" id="IPR016032">
    <property type="entry name" value="Sig_transdc_resp-reg_C-effctor"/>
</dbReference>
<dbReference type="GO" id="GO:0003677">
    <property type="term" value="F:DNA binding"/>
    <property type="evidence" value="ECO:0007669"/>
    <property type="project" value="UniProtKB-KW"/>
</dbReference>
<dbReference type="Gene3D" id="3.40.50.2300">
    <property type="match status" value="1"/>
</dbReference>
<dbReference type="PROSITE" id="PS00622">
    <property type="entry name" value="HTH_LUXR_1"/>
    <property type="match status" value="1"/>
</dbReference>
<dbReference type="PRINTS" id="PR00038">
    <property type="entry name" value="HTHLUXR"/>
</dbReference>
<dbReference type="SUPFAM" id="SSF46894">
    <property type="entry name" value="C-terminal effector domain of the bipartite response regulators"/>
    <property type="match status" value="1"/>
</dbReference>